<dbReference type="PROSITE" id="PS50181">
    <property type="entry name" value="FBOX"/>
    <property type="match status" value="1"/>
</dbReference>
<feature type="domain" description="F-box" evidence="1">
    <location>
        <begin position="6"/>
        <end position="52"/>
    </location>
</feature>
<dbReference type="RefSeq" id="XP_027076817.1">
    <property type="nucleotide sequence ID" value="XM_027221016.1"/>
</dbReference>
<reference evidence="3" key="2">
    <citation type="submission" date="2025-08" db="UniProtKB">
        <authorList>
            <consortium name="RefSeq"/>
        </authorList>
    </citation>
    <scope>IDENTIFICATION</scope>
    <source>
        <tissue evidence="3">Leaves</tissue>
    </source>
</reference>
<dbReference type="PANTHER" id="PTHR31672:SF10">
    <property type="entry name" value="F-BOX DOMAIN-CONTAINING PROTEIN"/>
    <property type="match status" value="1"/>
</dbReference>
<sequence>MMKSSSSSLPELPNDIIVEILCRLPVKSLVRFCCVCRFWQNLITKDRGFMNSQLHNSIKNLSCFQNVLLRNDEGSTKCPCHKIPDLQPQKLMKKFAHATENLPGCRVIFQEGKFIMSGCCDGIICFYWIFHSNCSSRNLEPMIYLCNPALRQCRALPSSNYQNRSYSFNTVVCFFLDPVSDDYKVVKIINWGAKFMVELYSLSNNSWKQLGLKILPPRDQRTSIFDRPVVHDGFPYWLAQRANDWTRFLNVLDMVEENIREIPIPDGIQCPQLELFQGSLSIFGWSTSTNMNTVWVMKEDRTGTCWTKQLLIPGTTFFSLLSCRATGVTTSGKNLVASCIGHVYLYDPKAQQTVGYQNGVRLEYGEAYKYVVADYVASLVSVFPPADENFYQRQVLNGREETDKNKAKRSYSTQSSFLSRMFTFFLCKK</sequence>
<protein>
    <submittedName>
        <fullName evidence="3">F-box/kelch-repeat protein At3g23880-like</fullName>
    </submittedName>
</protein>
<dbReference type="InterPro" id="IPR013187">
    <property type="entry name" value="F-box-assoc_dom_typ3"/>
</dbReference>
<dbReference type="PANTHER" id="PTHR31672">
    <property type="entry name" value="BNACNNG10540D PROTEIN"/>
    <property type="match status" value="1"/>
</dbReference>
<dbReference type="InterPro" id="IPR036047">
    <property type="entry name" value="F-box-like_dom_sf"/>
</dbReference>
<keyword evidence="2" id="KW-1185">Reference proteome</keyword>
<dbReference type="SMART" id="SM00256">
    <property type="entry name" value="FBOX"/>
    <property type="match status" value="1"/>
</dbReference>
<dbReference type="Pfam" id="PF08268">
    <property type="entry name" value="FBA_3"/>
    <property type="match status" value="1"/>
</dbReference>
<dbReference type="Proteomes" id="UP001652660">
    <property type="component" value="Chromosome 7e"/>
</dbReference>
<dbReference type="OrthoDB" id="1049329at2759"/>
<dbReference type="Pfam" id="PF00646">
    <property type="entry name" value="F-box"/>
    <property type="match status" value="1"/>
</dbReference>
<dbReference type="SUPFAM" id="SSF50965">
    <property type="entry name" value="Galactose oxidase, central domain"/>
    <property type="match status" value="1"/>
</dbReference>
<dbReference type="AlphaFoldDB" id="A0A6P6TFK1"/>
<accession>A0A6P6TFK1</accession>
<reference evidence="2" key="1">
    <citation type="journal article" date="2025" name="Foods">
        <title>Unveiling the Microbial Signatures of Arabica Coffee Cherries: Insights into Ripeness Specific Diversity, Functional Traits, and Implications for Quality and Safety.</title>
        <authorList>
            <consortium name="RefSeq"/>
            <person name="Tenea G.N."/>
            <person name="Cifuentes V."/>
            <person name="Reyes P."/>
            <person name="Cevallos-Vallejos M."/>
        </authorList>
    </citation>
    <scope>NUCLEOTIDE SEQUENCE [LARGE SCALE GENOMIC DNA]</scope>
</reference>
<dbReference type="NCBIfam" id="TIGR01640">
    <property type="entry name" value="F_box_assoc_1"/>
    <property type="match status" value="1"/>
</dbReference>
<dbReference type="InterPro" id="IPR001810">
    <property type="entry name" value="F-box_dom"/>
</dbReference>
<gene>
    <name evidence="3" type="primary">LOC113700541</name>
</gene>
<proteinExistence type="predicted"/>
<dbReference type="GeneID" id="113700541"/>
<dbReference type="CDD" id="cd22157">
    <property type="entry name" value="F-box_AtFBW1-like"/>
    <property type="match status" value="1"/>
</dbReference>
<dbReference type="InterPro" id="IPR011043">
    <property type="entry name" value="Gal_Oxase/kelch_b-propeller"/>
</dbReference>
<evidence type="ECO:0000259" key="1">
    <source>
        <dbReference type="PROSITE" id="PS50181"/>
    </source>
</evidence>
<dbReference type="InterPro" id="IPR017451">
    <property type="entry name" value="F-box-assoc_interact_dom"/>
</dbReference>
<dbReference type="InterPro" id="IPR050796">
    <property type="entry name" value="SCF_F-box_component"/>
</dbReference>
<evidence type="ECO:0000313" key="2">
    <source>
        <dbReference type="Proteomes" id="UP001652660"/>
    </source>
</evidence>
<dbReference type="Gene3D" id="1.20.1280.50">
    <property type="match status" value="1"/>
</dbReference>
<name>A0A6P6TFK1_COFAR</name>
<organism evidence="2 3">
    <name type="scientific">Coffea arabica</name>
    <name type="common">Arabian coffee</name>
    <dbReference type="NCBI Taxonomy" id="13443"/>
    <lineage>
        <taxon>Eukaryota</taxon>
        <taxon>Viridiplantae</taxon>
        <taxon>Streptophyta</taxon>
        <taxon>Embryophyta</taxon>
        <taxon>Tracheophyta</taxon>
        <taxon>Spermatophyta</taxon>
        <taxon>Magnoliopsida</taxon>
        <taxon>eudicotyledons</taxon>
        <taxon>Gunneridae</taxon>
        <taxon>Pentapetalae</taxon>
        <taxon>asterids</taxon>
        <taxon>lamiids</taxon>
        <taxon>Gentianales</taxon>
        <taxon>Rubiaceae</taxon>
        <taxon>Ixoroideae</taxon>
        <taxon>Gardenieae complex</taxon>
        <taxon>Bertiereae - Coffeeae clade</taxon>
        <taxon>Coffeeae</taxon>
        <taxon>Coffea</taxon>
    </lineage>
</organism>
<dbReference type="SUPFAM" id="SSF81383">
    <property type="entry name" value="F-box domain"/>
    <property type="match status" value="1"/>
</dbReference>
<evidence type="ECO:0000313" key="3">
    <source>
        <dbReference type="RefSeq" id="XP_027076817.1"/>
    </source>
</evidence>